<reference evidence="3" key="1">
    <citation type="journal article" date="2017" name="Nat. Ecol. Evol.">
        <title>Genome expansion and lineage-specific genetic innovations in the forest pathogenic fungi Armillaria.</title>
        <authorList>
            <person name="Sipos G."/>
            <person name="Prasanna A.N."/>
            <person name="Walter M.C."/>
            <person name="O'Connor E."/>
            <person name="Balint B."/>
            <person name="Krizsan K."/>
            <person name="Kiss B."/>
            <person name="Hess J."/>
            <person name="Varga T."/>
            <person name="Slot J."/>
            <person name="Riley R."/>
            <person name="Boka B."/>
            <person name="Rigling D."/>
            <person name="Barry K."/>
            <person name="Lee J."/>
            <person name="Mihaltcheva S."/>
            <person name="LaButti K."/>
            <person name="Lipzen A."/>
            <person name="Waldron R."/>
            <person name="Moloney N.M."/>
            <person name="Sperisen C."/>
            <person name="Kredics L."/>
            <person name="Vagvoelgyi C."/>
            <person name="Patrignani A."/>
            <person name="Fitzpatrick D."/>
            <person name="Nagy I."/>
            <person name="Doyle S."/>
            <person name="Anderson J.B."/>
            <person name="Grigoriev I.V."/>
            <person name="Gueldener U."/>
            <person name="Muensterkoetter M."/>
            <person name="Nagy L.G."/>
        </authorList>
    </citation>
    <scope>NUCLEOTIDE SEQUENCE [LARGE SCALE GENOMIC DNA]</scope>
    <source>
        <strain evidence="3">Ar21-2</strain>
    </source>
</reference>
<evidence type="ECO:0000313" key="2">
    <source>
        <dbReference type="EMBL" id="PBK85023.1"/>
    </source>
</evidence>
<accession>A0A2H3D9S5</accession>
<organism evidence="2 3">
    <name type="scientific">Armillaria gallica</name>
    <name type="common">Bulbous honey fungus</name>
    <name type="synonym">Armillaria bulbosa</name>
    <dbReference type="NCBI Taxonomy" id="47427"/>
    <lineage>
        <taxon>Eukaryota</taxon>
        <taxon>Fungi</taxon>
        <taxon>Dikarya</taxon>
        <taxon>Basidiomycota</taxon>
        <taxon>Agaricomycotina</taxon>
        <taxon>Agaricomycetes</taxon>
        <taxon>Agaricomycetidae</taxon>
        <taxon>Agaricales</taxon>
        <taxon>Marasmiineae</taxon>
        <taxon>Physalacriaceae</taxon>
        <taxon>Armillaria</taxon>
    </lineage>
</organism>
<dbReference type="Proteomes" id="UP000217790">
    <property type="component" value="Unassembled WGS sequence"/>
</dbReference>
<dbReference type="STRING" id="47427.A0A2H3D9S5"/>
<keyword evidence="3" id="KW-1185">Reference proteome</keyword>
<feature type="region of interest" description="Disordered" evidence="1">
    <location>
        <begin position="231"/>
        <end position="275"/>
    </location>
</feature>
<proteinExistence type="predicted"/>
<dbReference type="AlphaFoldDB" id="A0A2H3D9S5"/>
<protein>
    <submittedName>
        <fullName evidence="2">Uncharacterized protein</fullName>
    </submittedName>
</protein>
<feature type="compositionally biased region" description="Polar residues" evidence="1">
    <location>
        <begin position="235"/>
        <end position="265"/>
    </location>
</feature>
<evidence type="ECO:0000313" key="3">
    <source>
        <dbReference type="Proteomes" id="UP000217790"/>
    </source>
</evidence>
<gene>
    <name evidence="2" type="ORF">ARMGADRAFT_1087932</name>
</gene>
<sequence length="275" mass="30452">MSGRRFGVLPEHVEVSPTPSGGVVITDVDGKNLGAPINIALSILPYRQILVMAYRYVQRDYQTWPQSKLQLYLIERLADQPVSGLDKDHSLYWLYTFVEGNIPPDHGSFYSTRRSFLLNTALDSSGRPLGSIFAGPDDEPPFPSTSNYGMAIHFSTRRRTRFARKTMPRQEDGDGHQFGVCINEAIGNRPKAISLRDLLLHQGSLIVIFDKHRLPDDGYPRMGSGATFQIAHPSLSPSDPTTQSVSAGDSTVQYLSEIRSSAPSQNDDDSSQRLG</sequence>
<dbReference type="InParanoid" id="A0A2H3D9S5"/>
<dbReference type="EMBL" id="KZ293694">
    <property type="protein sequence ID" value="PBK85023.1"/>
    <property type="molecule type" value="Genomic_DNA"/>
</dbReference>
<name>A0A2H3D9S5_ARMGA</name>
<evidence type="ECO:0000256" key="1">
    <source>
        <dbReference type="SAM" id="MobiDB-lite"/>
    </source>
</evidence>
<dbReference type="OrthoDB" id="436496at2759"/>